<accession>A0AAV0ZXX6</accession>
<feature type="region of interest" description="Disordered" evidence="2">
    <location>
        <begin position="178"/>
        <end position="202"/>
    </location>
</feature>
<dbReference type="InterPro" id="IPR014722">
    <property type="entry name" value="Rib_uL2_dom2"/>
</dbReference>
<dbReference type="EMBL" id="OX451738">
    <property type="protein sequence ID" value="CAI8602333.1"/>
    <property type="molecule type" value="Genomic_DNA"/>
</dbReference>
<dbReference type="InterPro" id="IPR025527">
    <property type="entry name" value="HUWE1/Rev1_UBM"/>
</dbReference>
<organism evidence="3 4">
    <name type="scientific">Vicia faba</name>
    <name type="common">Broad bean</name>
    <name type="synonym">Faba vulgaris</name>
    <dbReference type="NCBI Taxonomy" id="3906"/>
    <lineage>
        <taxon>Eukaryota</taxon>
        <taxon>Viridiplantae</taxon>
        <taxon>Streptophyta</taxon>
        <taxon>Embryophyta</taxon>
        <taxon>Tracheophyta</taxon>
        <taxon>Spermatophyta</taxon>
        <taxon>Magnoliopsida</taxon>
        <taxon>eudicotyledons</taxon>
        <taxon>Gunneridae</taxon>
        <taxon>Pentapetalae</taxon>
        <taxon>rosids</taxon>
        <taxon>fabids</taxon>
        <taxon>Fabales</taxon>
        <taxon>Fabaceae</taxon>
        <taxon>Papilionoideae</taxon>
        <taxon>50 kb inversion clade</taxon>
        <taxon>NPAAA clade</taxon>
        <taxon>Hologalegina</taxon>
        <taxon>IRL clade</taxon>
        <taxon>Fabeae</taxon>
        <taxon>Vicia</taxon>
    </lineage>
</organism>
<feature type="compositionally biased region" description="Basic and acidic residues" evidence="2">
    <location>
        <begin position="179"/>
        <end position="188"/>
    </location>
</feature>
<evidence type="ECO:0000313" key="3">
    <source>
        <dbReference type="EMBL" id="CAI8602333.1"/>
    </source>
</evidence>
<proteinExistence type="predicted"/>
<protein>
    <submittedName>
        <fullName evidence="3">Uncharacterized protein</fullName>
    </submittedName>
</protein>
<keyword evidence="4" id="KW-1185">Reference proteome</keyword>
<reference evidence="3 4" key="1">
    <citation type="submission" date="2023-01" db="EMBL/GenBank/DDBJ databases">
        <authorList>
            <person name="Kreplak J."/>
        </authorList>
    </citation>
    <scope>NUCLEOTIDE SEQUENCE [LARGE SCALE GENOMIC DNA]</scope>
</reference>
<dbReference type="Gene3D" id="2.30.30.30">
    <property type="match status" value="1"/>
</dbReference>
<feature type="region of interest" description="Disordered" evidence="2">
    <location>
        <begin position="372"/>
        <end position="403"/>
    </location>
</feature>
<dbReference type="Pfam" id="PF14377">
    <property type="entry name" value="UBM"/>
    <property type="match status" value="3"/>
</dbReference>
<evidence type="ECO:0000313" key="4">
    <source>
        <dbReference type="Proteomes" id="UP001157006"/>
    </source>
</evidence>
<dbReference type="Gene3D" id="6.10.250.1630">
    <property type="match status" value="1"/>
</dbReference>
<feature type="region of interest" description="Disordered" evidence="2">
    <location>
        <begin position="1"/>
        <end position="47"/>
    </location>
</feature>
<dbReference type="GO" id="GO:0016740">
    <property type="term" value="F:transferase activity"/>
    <property type="evidence" value="ECO:0007669"/>
    <property type="project" value="UniProtKB-KW"/>
</dbReference>
<keyword evidence="1" id="KW-0808">Transferase</keyword>
<feature type="compositionally biased region" description="Polar residues" evidence="2">
    <location>
        <begin position="372"/>
        <end position="385"/>
    </location>
</feature>
<dbReference type="Proteomes" id="UP001157006">
    <property type="component" value="Chromosome 3"/>
</dbReference>
<dbReference type="AlphaFoldDB" id="A0AAV0ZXX6"/>
<gene>
    <name evidence="3" type="ORF">VFH_III035440</name>
</gene>
<sequence length="403" mass="43787">MVTGGRNRGRVGVIKNREMAPKKRRRSPAAKQQVNSDAGSGAIDPAFLDALPEELRAEVLSAQQGQVAQPPNVESQNSGDIDPEFLAALPPDIRAEVLAQQQAQRSNQSQELEGQPVEMDTVSIIATFPSDLREEVLLTSSDNILANLTPALVAEANMLRERYAHRYSRTLFGMYPRSRRGETSRHGDGTGSGLGAVGEPISSRRSSGARVVEADGAPLVDTEALHGMVWLFRMVQPLYKGQLQRLLLNLCAHSEIRISLVKILMDLLMLDVIKPVSSFGAVEPLYRLYGCQRNSRLPYPEIKEQSNASDACGKAVMVVEDEVNIGESNEGYISTAVLLGLLNQPLYLRSIAHLEQLLNLLDVIINSAGSKFTPSDKPSISTSQSPPGPQISAVDAETNTDLL</sequence>
<evidence type="ECO:0000256" key="1">
    <source>
        <dbReference type="ARBA" id="ARBA00022679"/>
    </source>
</evidence>
<name>A0AAV0ZXX6_VICFA</name>
<feature type="compositionally biased region" description="Polar residues" evidence="2">
    <location>
        <begin position="62"/>
        <end position="79"/>
    </location>
</feature>
<feature type="region of interest" description="Disordered" evidence="2">
    <location>
        <begin position="62"/>
        <end position="85"/>
    </location>
</feature>
<feature type="compositionally biased region" description="Low complexity" evidence="2">
    <location>
        <begin position="1"/>
        <end position="13"/>
    </location>
</feature>
<evidence type="ECO:0000256" key="2">
    <source>
        <dbReference type="SAM" id="MobiDB-lite"/>
    </source>
</evidence>